<sequence length="414" mass="45913">MTAYRTLDPEGVKHFLAARRDLAERLGGEAQDWTVREVSDGNLNLVFLVFGPSGTLCVKQSLPHVRVDPDWKMPLDRTAFEAAWLRRIEPLAPGLTPAFLDFDPEQFVLTMECLNGFVTLREALSKGADPIAPSRILGGFVARSAFLTSYFAQPFEAVAPDLAFFSGNTTLTRITVDLVLTDPYREHPRNHWLPALDADVAAMRADPRIIARIGALQERFLTTPQALLHGDLHSGSIMISDRDVRVIDGEFSLYGPIGFDCGLYLAHLAVAHAATNDVARKEALTAAIRTFWRTFCSDFLYLWKTQANGADLYTPTTFSNAPHELDTLRAHFISGVFHDAAGFAAAEIVRRLIGYAQTSDFDHIQDEQSKADRQRVALSFACDLLRDAPADIDAFTERLRQDTDLPSTTSPETT</sequence>
<keyword evidence="10" id="KW-1185">Reference proteome</keyword>
<dbReference type="PANTHER" id="PTHR34273:SF2">
    <property type="entry name" value="METHYLTHIORIBOSE KINASE"/>
    <property type="match status" value="1"/>
</dbReference>
<dbReference type="PIRSF" id="PIRSF031134">
    <property type="entry name" value="MTRK"/>
    <property type="match status" value="1"/>
</dbReference>
<evidence type="ECO:0000256" key="4">
    <source>
        <dbReference type="ARBA" id="ARBA00022679"/>
    </source>
</evidence>
<comment type="caution">
    <text evidence="9">The sequence shown here is derived from an EMBL/GenBank/DDBJ whole genome shotgun (WGS) entry which is preliminary data.</text>
</comment>
<comment type="similarity">
    <text evidence="1">Belongs to the methylthioribose kinase family.</text>
</comment>
<evidence type="ECO:0000256" key="7">
    <source>
        <dbReference type="ARBA" id="ARBA00022840"/>
    </source>
</evidence>
<dbReference type="Gene3D" id="3.90.1200.10">
    <property type="match status" value="1"/>
</dbReference>
<evidence type="ECO:0000256" key="2">
    <source>
        <dbReference type="ARBA" id="ARBA00011738"/>
    </source>
</evidence>
<organism evidence="9 10">
    <name type="scientific">Acetobacter sacchari</name>
    <dbReference type="NCBI Taxonomy" id="2661687"/>
    <lineage>
        <taxon>Bacteria</taxon>
        <taxon>Pseudomonadati</taxon>
        <taxon>Pseudomonadota</taxon>
        <taxon>Alphaproteobacteria</taxon>
        <taxon>Acetobacterales</taxon>
        <taxon>Acetobacteraceae</taxon>
        <taxon>Acetobacter</taxon>
    </lineage>
</organism>
<evidence type="ECO:0000259" key="8">
    <source>
        <dbReference type="Pfam" id="PF01636"/>
    </source>
</evidence>
<name>A0ABS3LZK1_9PROT</name>
<reference evidence="9 10" key="1">
    <citation type="submission" date="2021-03" db="EMBL/GenBank/DDBJ databases">
        <title>The complete genome sequence of Acetobacter sacchari TBRC 11175.</title>
        <authorList>
            <person name="Charoenyingcharoen P."/>
            <person name="Yukphan P."/>
        </authorList>
    </citation>
    <scope>NUCLEOTIDE SEQUENCE [LARGE SCALE GENOMIC DNA]</scope>
    <source>
        <strain evidence="9 10">TBRC 11175</strain>
    </source>
</reference>
<dbReference type="InterPro" id="IPR002575">
    <property type="entry name" value="Aminoglycoside_PTrfase"/>
</dbReference>
<dbReference type="GO" id="GO:0046522">
    <property type="term" value="F:S-methyl-5-thioribose kinase activity"/>
    <property type="evidence" value="ECO:0007669"/>
    <property type="project" value="UniProtKB-EC"/>
</dbReference>
<keyword evidence="5" id="KW-0547">Nucleotide-binding</keyword>
<evidence type="ECO:0000256" key="3">
    <source>
        <dbReference type="ARBA" id="ARBA00012128"/>
    </source>
</evidence>
<dbReference type="SUPFAM" id="SSF56112">
    <property type="entry name" value="Protein kinase-like (PK-like)"/>
    <property type="match status" value="1"/>
</dbReference>
<evidence type="ECO:0000313" key="10">
    <source>
        <dbReference type="Proteomes" id="UP000664771"/>
    </source>
</evidence>
<protein>
    <recommendedName>
        <fullName evidence="3">S-methyl-5-thioribose kinase</fullName>
        <ecNumber evidence="3">2.7.1.100</ecNumber>
    </recommendedName>
</protein>
<evidence type="ECO:0000256" key="1">
    <source>
        <dbReference type="ARBA" id="ARBA00010165"/>
    </source>
</evidence>
<gene>
    <name evidence="9" type="primary">mtnK</name>
    <name evidence="9" type="ORF">J2D73_16220</name>
</gene>
<comment type="subunit">
    <text evidence="2">Homodimer.</text>
</comment>
<keyword evidence="7" id="KW-0067">ATP-binding</keyword>
<keyword evidence="6 9" id="KW-0418">Kinase</keyword>
<accession>A0ABS3LZK1</accession>
<dbReference type="EMBL" id="JAFVMF010000020">
    <property type="protein sequence ID" value="MBO1361334.1"/>
    <property type="molecule type" value="Genomic_DNA"/>
</dbReference>
<evidence type="ECO:0000313" key="9">
    <source>
        <dbReference type="EMBL" id="MBO1361334.1"/>
    </source>
</evidence>
<dbReference type="InterPro" id="IPR011009">
    <property type="entry name" value="Kinase-like_dom_sf"/>
</dbReference>
<keyword evidence="4 9" id="KW-0808">Transferase</keyword>
<evidence type="ECO:0000256" key="5">
    <source>
        <dbReference type="ARBA" id="ARBA00022741"/>
    </source>
</evidence>
<dbReference type="Pfam" id="PF01636">
    <property type="entry name" value="APH"/>
    <property type="match status" value="1"/>
</dbReference>
<evidence type="ECO:0000256" key="6">
    <source>
        <dbReference type="ARBA" id="ARBA00022777"/>
    </source>
</evidence>
<dbReference type="Proteomes" id="UP000664771">
    <property type="component" value="Unassembled WGS sequence"/>
</dbReference>
<dbReference type="InterPro" id="IPR009212">
    <property type="entry name" value="Methylthioribose_kinase"/>
</dbReference>
<dbReference type="Gene3D" id="3.30.200.20">
    <property type="entry name" value="Phosphorylase Kinase, domain 1"/>
    <property type="match status" value="1"/>
</dbReference>
<dbReference type="PANTHER" id="PTHR34273">
    <property type="entry name" value="METHYLTHIORIBOSE KINASE"/>
    <property type="match status" value="1"/>
</dbReference>
<proteinExistence type="inferred from homology"/>
<feature type="domain" description="Aminoglycoside phosphotransferase" evidence="8">
    <location>
        <begin position="34"/>
        <end position="269"/>
    </location>
</feature>
<dbReference type="NCBIfam" id="TIGR01767">
    <property type="entry name" value="MTRK"/>
    <property type="match status" value="1"/>
</dbReference>
<dbReference type="RefSeq" id="WP_207882957.1">
    <property type="nucleotide sequence ID" value="NZ_JAFVMF010000020.1"/>
</dbReference>
<dbReference type="EC" id="2.7.1.100" evidence="3"/>